<dbReference type="GO" id="GO:0006508">
    <property type="term" value="P:proteolysis"/>
    <property type="evidence" value="ECO:0007669"/>
    <property type="project" value="InterPro"/>
</dbReference>
<dbReference type="SUPFAM" id="SSF50630">
    <property type="entry name" value="Acid proteases"/>
    <property type="match status" value="1"/>
</dbReference>
<keyword evidence="8" id="KW-1185">Reference proteome</keyword>
<feature type="compositionally biased region" description="Low complexity" evidence="4">
    <location>
        <begin position="436"/>
        <end position="450"/>
    </location>
</feature>
<feature type="region of interest" description="Disordered" evidence="4">
    <location>
        <begin position="436"/>
        <end position="458"/>
    </location>
</feature>
<protein>
    <recommendedName>
        <fullName evidence="6">Peptidase A1 domain-containing protein</fullName>
    </recommendedName>
</protein>
<evidence type="ECO:0000256" key="3">
    <source>
        <dbReference type="PIRSR" id="PIRSR601461-2"/>
    </source>
</evidence>
<dbReference type="InterPro" id="IPR001461">
    <property type="entry name" value="Aspartic_peptidase_A1"/>
</dbReference>
<sequence>MKISSFLCWPFMTLSGASALSFQTRDTPAVISFPLQLRSNSNQFQKPGDTVALPAGFRDNVTAPIFICIVALGTPPQQVEVVLDTSHSLLVVTSSSSELCASTPLGCAPPGSSNATSLGSFNASASSTYKSTGEQFNITALEKGNLSGDLVQDQLTLGTATVDMTFGLEDLSANYLLGIGYSLNNTYTSLPQALLESRQINSAAYSLWMEGQNGTVLFVGVNTAKYTGELYTMSIPAVSGIHYLPTVLVTNVSLQESSSPATLTTSGLPAYMIVNSAAPWTYLPEPLLAQIYQKVGAEWDDIVGAGLLNNCSTALASFFITFSFDSFNISLPLSELSRPLQDNLDTCILGLAPIGEGDSAILGGSFLRSVYSVFDLSNNEISFARRNPQPGPDNILEIGNGSSSAIPGAVSVSPATTVTAAVPTIFQQPSGVWPLTTSTSAQTSSSSTPTGKSAASFSPSRNKNALLVILFNTCFWFVL</sequence>
<proteinExistence type="inferred from homology"/>
<evidence type="ECO:0000313" key="8">
    <source>
        <dbReference type="Proteomes" id="UP000249363"/>
    </source>
</evidence>
<dbReference type="InterPro" id="IPR021109">
    <property type="entry name" value="Peptidase_aspartic_dom_sf"/>
</dbReference>
<dbReference type="GeneID" id="63798177"/>
<evidence type="ECO:0000256" key="4">
    <source>
        <dbReference type="SAM" id="MobiDB-lite"/>
    </source>
</evidence>
<feature type="disulfide bond" evidence="3">
    <location>
        <begin position="311"/>
        <end position="347"/>
    </location>
</feature>
<accession>A0A364LB61</accession>
<dbReference type="PANTHER" id="PTHR47966:SF65">
    <property type="entry name" value="ASPARTIC-TYPE ENDOPEPTIDASE"/>
    <property type="match status" value="1"/>
</dbReference>
<evidence type="ECO:0000256" key="2">
    <source>
        <dbReference type="ARBA" id="ARBA00022801"/>
    </source>
</evidence>
<feature type="domain" description="Peptidase A1" evidence="6">
    <location>
        <begin position="66"/>
        <end position="384"/>
    </location>
</feature>
<evidence type="ECO:0000313" key="7">
    <source>
        <dbReference type="EMBL" id="RAO72951.1"/>
    </source>
</evidence>
<dbReference type="InterPro" id="IPR033121">
    <property type="entry name" value="PEPTIDASE_A1"/>
</dbReference>
<feature type="chain" id="PRO_5017001303" description="Peptidase A1 domain-containing protein" evidence="5">
    <location>
        <begin position="20"/>
        <end position="479"/>
    </location>
</feature>
<dbReference type="Gene3D" id="2.40.70.10">
    <property type="entry name" value="Acid Proteases"/>
    <property type="match status" value="2"/>
</dbReference>
<dbReference type="PANTHER" id="PTHR47966">
    <property type="entry name" value="BETA-SITE APP-CLEAVING ENZYME, ISOFORM A-RELATED"/>
    <property type="match status" value="1"/>
</dbReference>
<dbReference type="PROSITE" id="PS51767">
    <property type="entry name" value="PEPTIDASE_A1"/>
    <property type="match status" value="1"/>
</dbReference>
<evidence type="ECO:0000256" key="1">
    <source>
        <dbReference type="ARBA" id="ARBA00007447"/>
    </source>
</evidence>
<comment type="similarity">
    <text evidence="1">Belongs to the peptidase A1 family.</text>
</comment>
<evidence type="ECO:0000259" key="6">
    <source>
        <dbReference type="PROSITE" id="PS51767"/>
    </source>
</evidence>
<name>A0A364LB61_TALAM</name>
<dbReference type="AlphaFoldDB" id="A0A364LB61"/>
<keyword evidence="5" id="KW-0732">Signal</keyword>
<dbReference type="OrthoDB" id="771136at2759"/>
<gene>
    <name evidence="7" type="ORF">BHQ10_008963</name>
</gene>
<reference evidence="7 8" key="1">
    <citation type="journal article" date="2017" name="Biotechnol. Biofuels">
        <title>Differential beta-glucosidase expression as a function of carbon source availability in Talaromyces amestolkiae: a genomic and proteomic approach.</title>
        <authorList>
            <person name="de Eugenio L.I."/>
            <person name="Mendez-Liter J.A."/>
            <person name="Nieto-Dominguez M."/>
            <person name="Alonso L."/>
            <person name="Gil-Munoz J."/>
            <person name="Barriuso J."/>
            <person name="Prieto A."/>
            <person name="Martinez M.J."/>
        </authorList>
    </citation>
    <scope>NUCLEOTIDE SEQUENCE [LARGE SCALE GENOMIC DNA]</scope>
    <source>
        <strain evidence="7 8">CIB</strain>
    </source>
</reference>
<organism evidence="7 8">
    <name type="scientific">Talaromyces amestolkiae</name>
    <dbReference type="NCBI Taxonomy" id="1196081"/>
    <lineage>
        <taxon>Eukaryota</taxon>
        <taxon>Fungi</taxon>
        <taxon>Dikarya</taxon>
        <taxon>Ascomycota</taxon>
        <taxon>Pezizomycotina</taxon>
        <taxon>Eurotiomycetes</taxon>
        <taxon>Eurotiomycetidae</taxon>
        <taxon>Eurotiales</taxon>
        <taxon>Trichocomaceae</taxon>
        <taxon>Talaromyces</taxon>
        <taxon>Talaromyces sect. Talaromyces</taxon>
    </lineage>
</organism>
<comment type="caution">
    <text evidence="7">The sequence shown here is derived from an EMBL/GenBank/DDBJ whole genome shotgun (WGS) entry which is preliminary data.</text>
</comment>
<dbReference type="GO" id="GO:0004190">
    <property type="term" value="F:aspartic-type endopeptidase activity"/>
    <property type="evidence" value="ECO:0007669"/>
    <property type="project" value="InterPro"/>
</dbReference>
<dbReference type="EMBL" id="MIKG01000021">
    <property type="protein sequence ID" value="RAO72951.1"/>
    <property type="molecule type" value="Genomic_DNA"/>
</dbReference>
<dbReference type="RefSeq" id="XP_040737465.1">
    <property type="nucleotide sequence ID" value="XM_040881826.1"/>
</dbReference>
<feature type="signal peptide" evidence="5">
    <location>
        <begin position="1"/>
        <end position="19"/>
    </location>
</feature>
<evidence type="ECO:0000256" key="5">
    <source>
        <dbReference type="SAM" id="SignalP"/>
    </source>
</evidence>
<keyword evidence="3" id="KW-1015">Disulfide bond</keyword>
<keyword evidence="2" id="KW-0378">Hydrolase</keyword>
<dbReference type="Proteomes" id="UP000249363">
    <property type="component" value="Unassembled WGS sequence"/>
</dbReference>
<dbReference type="PRINTS" id="PR00792">
    <property type="entry name" value="PEPSIN"/>
</dbReference>
<dbReference type="STRING" id="1196081.A0A364LB61"/>
<dbReference type="Pfam" id="PF00026">
    <property type="entry name" value="Asp"/>
    <property type="match status" value="1"/>
</dbReference>